<comment type="caution">
    <text evidence="2">The sequence shown here is derived from an EMBL/GenBank/DDBJ whole genome shotgun (WGS) entry which is preliminary data.</text>
</comment>
<feature type="transmembrane region" description="Helical" evidence="1">
    <location>
        <begin position="36"/>
        <end position="60"/>
    </location>
</feature>
<dbReference type="AlphaFoldDB" id="A0A9P1IYJ7"/>
<name>A0A9P1IYJ7_9PELO</name>
<feature type="transmembrane region" description="Helical" evidence="1">
    <location>
        <begin position="273"/>
        <end position="292"/>
    </location>
</feature>
<dbReference type="PANTHER" id="PTHR23021">
    <property type="entry name" value="SERPENTINE RECEPTOR, CLASS T"/>
    <property type="match status" value="1"/>
</dbReference>
<keyword evidence="3" id="KW-1185">Reference proteome</keyword>
<reference evidence="2" key="1">
    <citation type="submission" date="2022-11" db="EMBL/GenBank/DDBJ databases">
        <authorList>
            <person name="Kikuchi T."/>
        </authorList>
    </citation>
    <scope>NUCLEOTIDE SEQUENCE</scope>
    <source>
        <strain evidence="2">PS1010</strain>
    </source>
</reference>
<accession>A0A9P1IYJ7</accession>
<protein>
    <submittedName>
        <fullName evidence="2">Uncharacterized protein</fullName>
    </submittedName>
</protein>
<evidence type="ECO:0000313" key="2">
    <source>
        <dbReference type="EMBL" id="CAI5452482.1"/>
    </source>
</evidence>
<feature type="transmembrane region" description="Helical" evidence="1">
    <location>
        <begin position="241"/>
        <end position="261"/>
    </location>
</feature>
<feature type="transmembrane region" description="Helical" evidence="1">
    <location>
        <begin position="152"/>
        <end position="183"/>
    </location>
</feature>
<dbReference type="EMBL" id="CANHGI010000005">
    <property type="protein sequence ID" value="CAI5452482.1"/>
    <property type="molecule type" value="Genomic_DNA"/>
</dbReference>
<keyword evidence="1" id="KW-0472">Membrane</keyword>
<keyword evidence="1" id="KW-0812">Transmembrane</keyword>
<evidence type="ECO:0000256" key="1">
    <source>
        <dbReference type="SAM" id="Phobius"/>
    </source>
</evidence>
<dbReference type="Proteomes" id="UP001152747">
    <property type="component" value="Unassembled WGS sequence"/>
</dbReference>
<dbReference type="InterPro" id="IPR019425">
    <property type="entry name" value="7TM_GPCR_serpentine_rcpt_Srt"/>
</dbReference>
<feature type="transmembrane region" description="Helical" evidence="1">
    <location>
        <begin position="203"/>
        <end position="221"/>
    </location>
</feature>
<sequence>MDQIIKYGGIDNIPLYNCSSMTPEEWLIRDGKHQPVLGTISLAYGILIDLLFIPTLIAMMSRDLIKLPCYKLMFFIGVVDIFAIGVNSIITGYLAIEGAVYCTHPHLIYISGMAGLGLWCCSCLANIMLLVNRILHLKNARLSNLIFRGNRTFFIICIPVIYGLFFVFFTPTCVFSSKLYAWFYDPNIFANRTAEYTNYGHGFNNVMIIVVICVLNIYIVFDLMKTSKGATKKNWKTHSILYQAILICVINQISSGIYVVMNFVEMPPWVTIFAHYLWQLDHSCPLIIYLTLNPTMRRRFWNTLRKNSVGTMPSRERRTVGDYSVG</sequence>
<gene>
    <name evidence="2" type="ORF">CAMP_LOCUS15119</name>
</gene>
<feature type="transmembrane region" description="Helical" evidence="1">
    <location>
        <begin position="108"/>
        <end position="131"/>
    </location>
</feature>
<feature type="transmembrane region" description="Helical" evidence="1">
    <location>
        <begin position="72"/>
        <end position="96"/>
    </location>
</feature>
<dbReference type="SUPFAM" id="SSF81321">
    <property type="entry name" value="Family A G protein-coupled receptor-like"/>
    <property type="match status" value="1"/>
</dbReference>
<dbReference type="Gene3D" id="1.20.1070.10">
    <property type="entry name" value="Rhodopsin 7-helix transmembrane proteins"/>
    <property type="match status" value="1"/>
</dbReference>
<organism evidence="2 3">
    <name type="scientific">Caenorhabditis angaria</name>
    <dbReference type="NCBI Taxonomy" id="860376"/>
    <lineage>
        <taxon>Eukaryota</taxon>
        <taxon>Metazoa</taxon>
        <taxon>Ecdysozoa</taxon>
        <taxon>Nematoda</taxon>
        <taxon>Chromadorea</taxon>
        <taxon>Rhabditida</taxon>
        <taxon>Rhabditina</taxon>
        <taxon>Rhabditomorpha</taxon>
        <taxon>Rhabditoidea</taxon>
        <taxon>Rhabditidae</taxon>
        <taxon>Peloderinae</taxon>
        <taxon>Caenorhabditis</taxon>
    </lineage>
</organism>
<dbReference type="OrthoDB" id="5873245at2759"/>
<dbReference type="PANTHER" id="PTHR23021:SF11">
    <property type="entry name" value="SERPENTINE RECEPTOR, CLASS T"/>
    <property type="match status" value="1"/>
</dbReference>
<evidence type="ECO:0000313" key="3">
    <source>
        <dbReference type="Proteomes" id="UP001152747"/>
    </source>
</evidence>
<proteinExistence type="predicted"/>
<dbReference type="Pfam" id="PF10321">
    <property type="entry name" value="7TM_GPCR_Srt"/>
    <property type="match status" value="1"/>
</dbReference>
<keyword evidence="1" id="KW-1133">Transmembrane helix</keyword>